<dbReference type="PRINTS" id="PR00385">
    <property type="entry name" value="P450"/>
</dbReference>
<dbReference type="InterPro" id="IPR036396">
    <property type="entry name" value="Cyt_P450_sf"/>
</dbReference>
<evidence type="ECO:0008006" key="3">
    <source>
        <dbReference type="Google" id="ProtNLM"/>
    </source>
</evidence>
<dbReference type="SUPFAM" id="SSF48264">
    <property type="entry name" value="Cytochrome P450"/>
    <property type="match status" value="1"/>
</dbReference>
<dbReference type="Gene3D" id="1.10.630.10">
    <property type="entry name" value="Cytochrome P450"/>
    <property type="match status" value="1"/>
</dbReference>
<dbReference type="PRINTS" id="PR00463">
    <property type="entry name" value="EP450I"/>
</dbReference>
<name>A0A2P5YS63_GOSBA</name>
<reference evidence="1 2" key="1">
    <citation type="submission" date="2015-01" db="EMBL/GenBank/DDBJ databases">
        <title>Genome of allotetraploid Gossypium barbadense reveals genomic plasticity and fiber elongation in cotton evolution.</title>
        <authorList>
            <person name="Chen X."/>
            <person name="Liu X."/>
            <person name="Zhao B."/>
            <person name="Zheng H."/>
            <person name="Hu Y."/>
            <person name="Lu G."/>
            <person name="Yang C."/>
            <person name="Chen J."/>
            <person name="Shan C."/>
            <person name="Zhang L."/>
            <person name="Zhou Y."/>
            <person name="Wang L."/>
            <person name="Guo W."/>
            <person name="Bai Y."/>
            <person name="Ruan J."/>
            <person name="Shangguan X."/>
            <person name="Mao Y."/>
            <person name="Jiang J."/>
            <person name="Zhu Y."/>
            <person name="Lei J."/>
            <person name="Kang H."/>
            <person name="Chen S."/>
            <person name="He X."/>
            <person name="Wang R."/>
            <person name="Wang Y."/>
            <person name="Chen J."/>
            <person name="Wang L."/>
            <person name="Yu S."/>
            <person name="Wang B."/>
            <person name="Wei J."/>
            <person name="Song S."/>
            <person name="Lu X."/>
            <person name="Gao Z."/>
            <person name="Gu W."/>
            <person name="Deng X."/>
            <person name="Ma D."/>
            <person name="Wang S."/>
            <person name="Liang W."/>
            <person name="Fang L."/>
            <person name="Cai C."/>
            <person name="Zhu X."/>
            <person name="Zhou B."/>
            <person name="Zhang Y."/>
            <person name="Chen Z."/>
            <person name="Xu S."/>
            <person name="Zhu R."/>
            <person name="Wang S."/>
            <person name="Zhang T."/>
            <person name="Zhao G."/>
        </authorList>
    </citation>
    <scope>NUCLEOTIDE SEQUENCE [LARGE SCALE GENOMIC DNA]</scope>
    <source>
        <strain evidence="2">cv. Xinhai21</strain>
        <tissue evidence="1">Leaf</tissue>
    </source>
</reference>
<dbReference type="GO" id="GO:0020037">
    <property type="term" value="F:heme binding"/>
    <property type="evidence" value="ECO:0007669"/>
    <property type="project" value="InterPro"/>
</dbReference>
<dbReference type="Pfam" id="PF00067">
    <property type="entry name" value="p450"/>
    <property type="match status" value="1"/>
</dbReference>
<dbReference type="InterPro" id="IPR001128">
    <property type="entry name" value="Cyt_P450"/>
</dbReference>
<proteinExistence type="predicted"/>
<dbReference type="AlphaFoldDB" id="A0A2P5YS63"/>
<evidence type="ECO:0000313" key="2">
    <source>
        <dbReference type="Proteomes" id="UP000239757"/>
    </source>
</evidence>
<protein>
    <recommendedName>
        <fullName evidence="3">Cytochrome P450</fullName>
    </recommendedName>
</protein>
<organism evidence="1 2">
    <name type="scientific">Gossypium barbadense</name>
    <name type="common">Sea Island cotton</name>
    <name type="synonym">Hibiscus barbadensis</name>
    <dbReference type="NCBI Taxonomy" id="3634"/>
    <lineage>
        <taxon>Eukaryota</taxon>
        <taxon>Viridiplantae</taxon>
        <taxon>Streptophyta</taxon>
        <taxon>Embryophyta</taxon>
        <taxon>Tracheophyta</taxon>
        <taxon>Spermatophyta</taxon>
        <taxon>Magnoliopsida</taxon>
        <taxon>eudicotyledons</taxon>
        <taxon>Gunneridae</taxon>
        <taxon>Pentapetalae</taxon>
        <taxon>rosids</taxon>
        <taxon>malvids</taxon>
        <taxon>Malvales</taxon>
        <taxon>Malvaceae</taxon>
        <taxon>Malvoideae</taxon>
        <taxon>Gossypium</taxon>
    </lineage>
</organism>
<gene>
    <name evidence="1" type="ORF">GOBAR_AA02126</name>
</gene>
<sequence>MEREDYDDCGEQEIFYDYDGNLKRLKLNDYYSYIEFDSFSSSLGYFLAPFLSFGSSNISEIDEQEEEKISHEVSPLKTEDMFVAGTDTSAATLEWTITELAEHPELMKQAREEVRAVVRPTGKVVDETHLQHLHFIKAAIEEAMRLHPSVRASMDECIIDGYKIPLTTRLLINI</sequence>
<dbReference type="GO" id="GO:0005506">
    <property type="term" value="F:iron ion binding"/>
    <property type="evidence" value="ECO:0007669"/>
    <property type="project" value="InterPro"/>
</dbReference>
<dbReference type="PANTHER" id="PTHR47952">
    <property type="entry name" value="TRYPTAMINE 5-HYDROXYLASE"/>
    <property type="match status" value="1"/>
</dbReference>
<dbReference type="GO" id="GO:0004497">
    <property type="term" value="F:monooxygenase activity"/>
    <property type="evidence" value="ECO:0007669"/>
    <property type="project" value="InterPro"/>
</dbReference>
<dbReference type="GO" id="GO:0016705">
    <property type="term" value="F:oxidoreductase activity, acting on paired donors, with incorporation or reduction of molecular oxygen"/>
    <property type="evidence" value="ECO:0007669"/>
    <property type="project" value="InterPro"/>
</dbReference>
<dbReference type="PANTHER" id="PTHR47952:SF1">
    <property type="entry name" value="TRYPTAMINE 5-HYDROXYLASE"/>
    <property type="match status" value="1"/>
</dbReference>
<accession>A0A2P5YS63</accession>
<dbReference type="OrthoDB" id="2789670at2759"/>
<dbReference type="InterPro" id="IPR002401">
    <property type="entry name" value="Cyt_P450_E_grp-I"/>
</dbReference>
<dbReference type="Proteomes" id="UP000239757">
    <property type="component" value="Unassembled WGS sequence"/>
</dbReference>
<dbReference type="EMBL" id="KZ662832">
    <property type="protein sequence ID" value="PPS18450.1"/>
    <property type="molecule type" value="Genomic_DNA"/>
</dbReference>
<evidence type="ECO:0000313" key="1">
    <source>
        <dbReference type="EMBL" id="PPS18450.1"/>
    </source>
</evidence>